<dbReference type="InterPro" id="IPR001128">
    <property type="entry name" value="Cyt_P450"/>
</dbReference>
<evidence type="ECO:0000313" key="7">
    <source>
        <dbReference type="Proteomes" id="UP001604277"/>
    </source>
</evidence>
<dbReference type="Pfam" id="PF00067">
    <property type="entry name" value="p450"/>
    <property type="match status" value="1"/>
</dbReference>
<dbReference type="SUPFAM" id="SSF48264">
    <property type="entry name" value="Cytochrome P450"/>
    <property type="match status" value="1"/>
</dbReference>
<comment type="caution">
    <text evidence="6">The sequence shown here is derived from an EMBL/GenBank/DDBJ whole genome shotgun (WGS) entry which is preliminary data.</text>
</comment>
<sequence length="115" mass="13242">MLLHFGNVPSLIVSFPDAAMEIMRTHDVIFANRHDSSVARRLLYDGKDLSIAPYGEYWRQLKSIFVLQLLSNKMVKSFHVVREEETSLMMENIKKSCFSSLAAATRVLPPLCRRR</sequence>
<accession>A0ABD1WJM6</accession>
<evidence type="ECO:0000256" key="3">
    <source>
        <dbReference type="ARBA" id="ARBA00022617"/>
    </source>
</evidence>
<dbReference type="Gene3D" id="1.10.630.10">
    <property type="entry name" value="Cytochrome P450"/>
    <property type="match status" value="1"/>
</dbReference>
<proteinExistence type="inferred from homology"/>
<keyword evidence="7" id="KW-1185">Reference proteome</keyword>
<keyword evidence="3" id="KW-0349">Heme</keyword>
<organism evidence="6 7">
    <name type="scientific">Forsythia ovata</name>
    <dbReference type="NCBI Taxonomy" id="205694"/>
    <lineage>
        <taxon>Eukaryota</taxon>
        <taxon>Viridiplantae</taxon>
        <taxon>Streptophyta</taxon>
        <taxon>Embryophyta</taxon>
        <taxon>Tracheophyta</taxon>
        <taxon>Spermatophyta</taxon>
        <taxon>Magnoliopsida</taxon>
        <taxon>eudicotyledons</taxon>
        <taxon>Gunneridae</taxon>
        <taxon>Pentapetalae</taxon>
        <taxon>asterids</taxon>
        <taxon>lamiids</taxon>
        <taxon>Lamiales</taxon>
        <taxon>Oleaceae</taxon>
        <taxon>Forsythieae</taxon>
        <taxon>Forsythia</taxon>
    </lineage>
</organism>
<dbReference type="InterPro" id="IPR036396">
    <property type="entry name" value="Cyt_P450_sf"/>
</dbReference>
<comment type="cofactor">
    <cofactor evidence="1">
        <name>heme</name>
        <dbReference type="ChEBI" id="CHEBI:30413"/>
    </cofactor>
</comment>
<evidence type="ECO:0000256" key="5">
    <source>
        <dbReference type="ARBA" id="ARBA00023004"/>
    </source>
</evidence>
<dbReference type="PANTHER" id="PTHR47955:SF15">
    <property type="entry name" value="CYTOCHROME P450 71A2-LIKE"/>
    <property type="match status" value="1"/>
</dbReference>
<evidence type="ECO:0000256" key="1">
    <source>
        <dbReference type="ARBA" id="ARBA00001971"/>
    </source>
</evidence>
<comment type="similarity">
    <text evidence="2">Belongs to the cytochrome P450 family.</text>
</comment>
<evidence type="ECO:0000256" key="2">
    <source>
        <dbReference type="ARBA" id="ARBA00010617"/>
    </source>
</evidence>
<keyword evidence="4" id="KW-0479">Metal-binding</keyword>
<dbReference type="GO" id="GO:0046872">
    <property type="term" value="F:metal ion binding"/>
    <property type="evidence" value="ECO:0007669"/>
    <property type="project" value="UniProtKB-KW"/>
</dbReference>
<keyword evidence="5" id="KW-0408">Iron</keyword>
<name>A0ABD1WJM6_9LAMI</name>
<evidence type="ECO:0000256" key="4">
    <source>
        <dbReference type="ARBA" id="ARBA00022723"/>
    </source>
</evidence>
<evidence type="ECO:0000313" key="6">
    <source>
        <dbReference type="EMBL" id="KAL2549756.1"/>
    </source>
</evidence>
<dbReference type="AlphaFoldDB" id="A0ABD1WJM6"/>
<reference evidence="7" key="1">
    <citation type="submission" date="2024-07" db="EMBL/GenBank/DDBJ databases">
        <title>Two chromosome-level genome assemblies of Korean endemic species Abeliophyllum distichum and Forsythia ovata (Oleaceae).</title>
        <authorList>
            <person name="Jang H."/>
        </authorList>
    </citation>
    <scope>NUCLEOTIDE SEQUENCE [LARGE SCALE GENOMIC DNA]</scope>
</reference>
<protein>
    <submittedName>
        <fullName evidence="6">Cytochrome</fullName>
    </submittedName>
</protein>
<dbReference type="EMBL" id="JBFOLJ010000003">
    <property type="protein sequence ID" value="KAL2549756.1"/>
    <property type="molecule type" value="Genomic_DNA"/>
</dbReference>
<gene>
    <name evidence="6" type="ORF">Fot_11286</name>
</gene>
<dbReference type="Proteomes" id="UP001604277">
    <property type="component" value="Unassembled WGS sequence"/>
</dbReference>
<dbReference type="PANTHER" id="PTHR47955">
    <property type="entry name" value="CYTOCHROME P450 FAMILY 71 PROTEIN"/>
    <property type="match status" value="1"/>
</dbReference>